<evidence type="ECO:0000259" key="3">
    <source>
        <dbReference type="SMART" id="SM00482"/>
    </source>
</evidence>
<dbReference type="GO" id="GO:0006261">
    <property type="term" value="P:DNA-templated DNA replication"/>
    <property type="evidence" value="ECO:0007669"/>
    <property type="project" value="InterPro"/>
</dbReference>
<dbReference type="PANTHER" id="PTHR10133:SF27">
    <property type="entry name" value="DNA POLYMERASE NU"/>
    <property type="match status" value="1"/>
</dbReference>
<sequence>MLVGEALGEDEETKEEYFVGKAGGLLNKLLRDVGLIRSALHITNVVKIRPPDNKLARLGELGLSLEDFLPLLYEEIEQVCPSYILAIGATALEALTNETGITKWRGSALKYKHNDSIIILPTLHPAYLQRGQMHLYPYVRNDIARLANLAYGIESPDEDFVQIIDPTFNQAISALDEITETSSATCIDIETIAGQRITCIGFSFSSNKAICIPFRHEGLKLRWMEHEQIMLLRAMQRLYAQPGLLKIGQNFHYDMHFLLPLLGFPREPIFDTMYAHSLIHPDAPHDLGFLTAAYTRMTYHKDEFKDWAEKSLPHDQTLWEYNIKDVIATHRVYQSLRKDLISYGLYDFFTGYIMPFRRLLFEMEWRGLNVDHTLRDEWTSFVENEELPIAQDIVNKLTGRELNPNSSKQVGEYLTLLGLPVPRTEAGNFTVKEEVLEDLISRFPQHRALLKQILCTRVLKAKDLGTYLRAPLSADGRLRCSYGTTVTGRLSSKANLSGEGGNLQNFPKQFREFIIPEIGHAFVESDLSQAEARVMAWLMKSDKLKDTFKQGKKIHKVVGSWIYNKPEDSLTPDEYLVAKKTVHGSNYRMGVNKFARIIGQTVAEAKVIQGKYFTIVPELLAYHQEIQHLIDTERKLTTPYGRSRIFTGRLDDETYRSGYAQIPQSTVVDTINIGLLGLWLIKPPDVLIITQTHDSALFSLPTERVQWWTPYIRAHLETLRELTIKGDKLTIPVDIEKPKENWYGI</sequence>
<dbReference type="Pfam" id="PF03167">
    <property type="entry name" value="UDG"/>
    <property type="match status" value="1"/>
</dbReference>
<dbReference type="GO" id="GO:0006302">
    <property type="term" value="P:double-strand break repair"/>
    <property type="evidence" value="ECO:0007669"/>
    <property type="project" value="TreeGrafter"/>
</dbReference>
<dbReference type="GO" id="GO:0003887">
    <property type="term" value="F:DNA-directed DNA polymerase activity"/>
    <property type="evidence" value="ECO:0007669"/>
    <property type="project" value="InterPro"/>
</dbReference>
<accession>A0A6M3KCK1</accession>
<evidence type="ECO:0000313" key="4">
    <source>
        <dbReference type="EMBL" id="QJA79613.1"/>
    </source>
</evidence>
<dbReference type="Gene3D" id="3.30.70.370">
    <property type="match status" value="1"/>
</dbReference>
<dbReference type="SUPFAM" id="SSF53098">
    <property type="entry name" value="Ribonuclease H-like"/>
    <property type="match status" value="1"/>
</dbReference>
<evidence type="ECO:0000256" key="1">
    <source>
        <dbReference type="ARBA" id="ARBA00022705"/>
    </source>
</evidence>
<dbReference type="SMART" id="SM00474">
    <property type="entry name" value="35EXOc"/>
    <property type="match status" value="1"/>
</dbReference>
<reference evidence="4" key="1">
    <citation type="submission" date="2020-03" db="EMBL/GenBank/DDBJ databases">
        <title>The deep terrestrial virosphere.</title>
        <authorList>
            <person name="Holmfeldt K."/>
            <person name="Nilsson E."/>
            <person name="Simone D."/>
            <person name="Lopez-Fernandez M."/>
            <person name="Wu X."/>
            <person name="de Brujin I."/>
            <person name="Lundin D."/>
            <person name="Andersson A."/>
            <person name="Bertilsson S."/>
            <person name="Dopson M."/>
        </authorList>
    </citation>
    <scope>NUCLEOTIDE SEQUENCE</scope>
    <source>
        <strain evidence="4">MM415A00851</strain>
    </source>
</reference>
<dbReference type="Pfam" id="PF01612">
    <property type="entry name" value="DNA_pol_A_exo1"/>
    <property type="match status" value="1"/>
</dbReference>
<name>A0A6M3KCK1_9ZZZZ</name>
<dbReference type="AlphaFoldDB" id="A0A6M3KCK1"/>
<dbReference type="SUPFAM" id="SSF52141">
    <property type="entry name" value="Uracil-DNA glycosylase-like"/>
    <property type="match status" value="1"/>
</dbReference>
<dbReference type="InterPro" id="IPR002298">
    <property type="entry name" value="DNA_polymerase_A"/>
</dbReference>
<dbReference type="InterPro" id="IPR012337">
    <property type="entry name" value="RNaseH-like_sf"/>
</dbReference>
<dbReference type="InterPro" id="IPR036895">
    <property type="entry name" value="Uracil-DNA_glycosylase-like_sf"/>
</dbReference>
<proteinExistence type="predicted"/>
<dbReference type="SMART" id="SM00482">
    <property type="entry name" value="POLAc"/>
    <property type="match status" value="1"/>
</dbReference>
<feature type="domain" description="DNA-directed DNA polymerase family A palm" evidence="3">
    <location>
        <begin position="507"/>
        <end position="704"/>
    </location>
</feature>
<dbReference type="InterPro" id="IPR001098">
    <property type="entry name" value="DNA-dir_DNA_pol_A_palm_dom"/>
</dbReference>
<protein>
    <submittedName>
        <fullName evidence="4">Putative DNA polymerase</fullName>
    </submittedName>
</protein>
<dbReference type="GO" id="GO:0008408">
    <property type="term" value="F:3'-5' exonuclease activity"/>
    <property type="evidence" value="ECO:0007669"/>
    <property type="project" value="InterPro"/>
</dbReference>
<dbReference type="InterPro" id="IPR036397">
    <property type="entry name" value="RNaseH_sf"/>
</dbReference>
<dbReference type="EMBL" id="MT142388">
    <property type="protein sequence ID" value="QJA79613.1"/>
    <property type="molecule type" value="Genomic_DNA"/>
</dbReference>
<feature type="domain" description="3'-5' exonuclease" evidence="2">
    <location>
        <begin position="162"/>
        <end position="341"/>
    </location>
</feature>
<dbReference type="PANTHER" id="PTHR10133">
    <property type="entry name" value="DNA POLYMERASE I"/>
    <property type="match status" value="1"/>
</dbReference>
<gene>
    <name evidence="4" type="ORF">MM415A00851_0017</name>
</gene>
<dbReference type="CDD" id="cd10030">
    <property type="entry name" value="UDG-F4_TTUDGA_SPO1dp_like"/>
    <property type="match status" value="1"/>
</dbReference>
<dbReference type="Gene3D" id="3.40.470.10">
    <property type="entry name" value="Uracil-DNA glycosylase-like domain"/>
    <property type="match status" value="1"/>
</dbReference>
<dbReference type="InterPro" id="IPR002562">
    <property type="entry name" value="3'-5'_exonuclease_dom"/>
</dbReference>
<dbReference type="Pfam" id="PF00476">
    <property type="entry name" value="DNA_pol_A"/>
    <property type="match status" value="1"/>
</dbReference>
<dbReference type="InterPro" id="IPR005122">
    <property type="entry name" value="Uracil-DNA_glycosylase-like"/>
</dbReference>
<dbReference type="Gene3D" id="1.10.150.20">
    <property type="entry name" value="5' to 3' exonuclease, C-terminal subdomain"/>
    <property type="match status" value="1"/>
</dbReference>
<dbReference type="InterPro" id="IPR043502">
    <property type="entry name" value="DNA/RNA_pol_sf"/>
</dbReference>
<dbReference type="SUPFAM" id="SSF56672">
    <property type="entry name" value="DNA/RNA polymerases"/>
    <property type="match status" value="1"/>
</dbReference>
<dbReference type="Gene3D" id="3.30.420.10">
    <property type="entry name" value="Ribonuclease H-like superfamily/Ribonuclease H"/>
    <property type="match status" value="1"/>
</dbReference>
<organism evidence="4">
    <name type="scientific">viral metagenome</name>
    <dbReference type="NCBI Taxonomy" id="1070528"/>
    <lineage>
        <taxon>unclassified sequences</taxon>
        <taxon>metagenomes</taxon>
        <taxon>organismal metagenomes</taxon>
    </lineage>
</organism>
<evidence type="ECO:0000259" key="2">
    <source>
        <dbReference type="SMART" id="SM00474"/>
    </source>
</evidence>
<dbReference type="GO" id="GO:0003677">
    <property type="term" value="F:DNA binding"/>
    <property type="evidence" value="ECO:0007669"/>
    <property type="project" value="InterPro"/>
</dbReference>
<dbReference type="Gene3D" id="1.20.1060.10">
    <property type="entry name" value="Taq DNA Polymerase, Chain T, domain 4"/>
    <property type="match status" value="1"/>
</dbReference>
<keyword evidence="1" id="KW-0235">DNA replication</keyword>